<comment type="caution">
    <text evidence="3">The sequence shown here is derived from an EMBL/GenBank/DDBJ whole genome shotgun (WGS) entry which is preliminary data.</text>
</comment>
<proteinExistence type="predicted"/>
<dbReference type="EMBL" id="JAJQKU010000001">
    <property type="protein sequence ID" value="MCD9095616.1"/>
    <property type="molecule type" value="Genomic_DNA"/>
</dbReference>
<keyword evidence="1" id="KW-0732">Signal</keyword>
<organism evidence="3 4">
    <name type="scientific">Luteimonas fraxinea</name>
    <dbReference type="NCBI Taxonomy" id="2901869"/>
    <lineage>
        <taxon>Bacteria</taxon>
        <taxon>Pseudomonadati</taxon>
        <taxon>Pseudomonadota</taxon>
        <taxon>Gammaproteobacteria</taxon>
        <taxon>Lysobacterales</taxon>
        <taxon>Lysobacteraceae</taxon>
        <taxon>Luteimonas</taxon>
    </lineage>
</organism>
<feature type="chain" id="PRO_5046779945" evidence="1">
    <location>
        <begin position="25"/>
        <end position="354"/>
    </location>
</feature>
<dbReference type="SUPFAM" id="SSF53474">
    <property type="entry name" value="alpha/beta-Hydrolases"/>
    <property type="match status" value="1"/>
</dbReference>
<evidence type="ECO:0000313" key="3">
    <source>
        <dbReference type="EMBL" id="MCD9095616.1"/>
    </source>
</evidence>
<feature type="domain" description="AB hydrolase-1" evidence="2">
    <location>
        <begin position="114"/>
        <end position="328"/>
    </location>
</feature>
<dbReference type="RefSeq" id="WP_232134145.1">
    <property type="nucleotide sequence ID" value="NZ_CP089507.1"/>
</dbReference>
<dbReference type="InterPro" id="IPR000073">
    <property type="entry name" value="AB_hydrolase_1"/>
</dbReference>
<dbReference type="Gene3D" id="3.40.50.1820">
    <property type="entry name" value="alpha/beta hydrolase"/>
    <property type="match status" value="1"/>
</dbReference>
<name>A0ABS8U7I2_9GAMM</name>
<reference evidence="3" key="1">
    <citation type="submission" date="2021-12" db="EMBL/GenBank/DDBJ databases">
        <authorList>
            <person name="Ulrich A."/>
        </authorList>
    </citation>
    <scope>NUCLEOTIDE SEQUENCE</scope>
    <source>
        <strain evidence="3">A1P009</strain>
    </source>
</reference>
<evidence type="ECO:0000313" key="4">
    <source>
        <dbReference type="Proteomes" id="UP001430360"/>
    </source>
</evidence>
<protein>
    <submittedName>
        <fullName evidence="3">Alpha/beta fold hydrolase</fullName>
    </submittedName>
</protein>
<dbReference type="PANTHER" id="PTHR43194">
    <property type="entry name" value="HYDROLASE ALPHA/BETA FOLD FAMILY"/>
    <property type="match status" value="1"/>
</dbReference>
<dbReference type="InterPro" id="IPR050228">
    <property type="entry name" value="Carboxylesterase_BioH"/>
</dbReference>
<accession>A0ABS8U7I2</accession>
<evidence type="ECO:0000259" key="2">
    <source>
        <dbReference type="Pfam" id="PF12697"/>
    </source>
</evidence>
<gene>
    <name evidence="3" type="ORF">LTT95_01485</name>
</gene>
<dbReference type="Proteomes" id="UP001430360">
    <property type="component" value="Unassembled WGS sequence"/>
</dbReference>
<dbReference type="Pfam" id="PF12697">
    <property type="entry name" value="Abhydrolase_6"/>
    <property type="match status" value="1"/>
</dbReference>
<feature type="signal peptide" evidence="1">
    <location>
        <begin position="1"/>
        <end position="24"/>
    </location>
</feature>
<dbReference type="PANTHER" id="PTHR43194:SF2">
    <property type="entry name" value="PEROXISOMAL MEMBRANE PROTEIN LPX1"/>
    <property type="match status" value="1"/>
</dbReference>
<keyword evidence="4" id="KW-1185">Reference proteome</keyword>
<keyword evidence="3" id="KW-0378">Hydrolase</keyword>
<evidence type="ECO:0000256" key="1">
    <source>
        <dbReference type="SAM" id="SignalP"/>
    </source>
</evidence>
<dbReference type="GO" id="GO:0016787">
    <property type="term" value="F:hydrolase activity"/>
    <property type="evidence" value="ECO:0007669"/>
    <property type="project" value="UniProtKB-KW"/>
</dbReference>
<reference evidence="3" key="2">
    <citation type="journal article" date="2022" name="Syst. Appl. Microbiol.">
        <title>Physiological and genomic characterisation of Luteimonas fraxinea sp. nov., a bacterial species associated with trees tolerant to ash dieback.</title>
        <authorList>
            <person name="Ulrich K."/>
            <person name="Becker R."/>
            <person name="Behrendt U."/>
            <person name="Kube M."/>
            <person name="Schneck V."/>
            <person name="Ulrich A."/>
        </authorList>
    </citation>
    <scope>NUCLEOTIDE SEQUENCE</scope>
    <source>
        <strain evidence="3">A1P009</strain>
    </source>
</reference>
<dbReference type="InterPro" id="IPR029058">
    <property type="entry name" value="AB_hydrolase_fold"/>
</dbReference>
<sequence length="354" mass="37413">MLRLAALLAACLLVAGFSSWPGMANSLASKLVAPPGASPLLQTDRVEAAFARLPNRSGHVTTSEGVSMFWRALDPGDYGMDYAWTRPADDPHGVDFSLDFHAPSAPSATPRGTVVLLHGWMMDGGSLLPWSIALAEAGYRTITLDLRNHGRSGHAPSGYGTREAGDVVDAVAALREQGEIAGPLHVFGVSYGAATALFAAADPRLQAERVVALESFDNAGAAIRDMVPHMLDEDGGSWHAQLTRRWLRWRIDASVLDAAIVRAGDTLSLPLDGVDVGAALAQAPACVLLVHGDADRHVPVEHGRALAAAVPGARYLELAGEDHLSLPMRLDRLAPTVVDWFNAPACPQTALAAR</sequence>